<dbReference type="InterPro" id="IPR036179">
    <property type="entry name" value="Ig-like_dom_sf"/>
</dbReference>
<reference evidence="3" key="1">
    <citation type="submission" date="2019-10" db="EMBL/GenBank/DDBJ databases">
        <title>The sequence and de novo assembly of the wild yak genome.</title>
        <authorList>
            <person name="Liu Y."/>
        </authorList>
    </citation>
    <scope>NUCLEOTIDE SEQUENCE [LARGE SCALE GENOMIC DNA]</scope>
    <source>
        <strain evidence="3">WY2019</strain>
    </source>
</reference>
<dbReference type="CDD" id="cd00099">
    <property type="entry name" value="IgV"/>
    <property type="match status" value="1"/>
</dbReference>
<dbReference type="AlphaFoldDB" id="A0A6B0RIM2"/>
<protein>
    <recommendedName>
        <fullName evidence="2">Ig-like domain-containing protein</fullName>
    </recommendedName>
</protein>
<keyword evidence="1" id="KW-0812">Transmembrane</keyword>
<dbReference type="GO" id="GO:0005125">
    <property type="term" value="F:cytokine activity"/>
    <property type="evidence" value="ECO:0007669"/>
    <property type="project" value="InterPro"/>
</dbReference>
<dbReference type="PROSITE" id="PS50835">
    <property type="entry name" value="IG_LIKE"/>
    <property type="match status" value="1"/>
</dbReference>
<accession>A0A6B0RIM2</accession>
<dbReference type="SMART" id="SM00409">
    <property type="entry name" value="IG"/>
    <property type="match status" value="3"/>
</dbReference>
<dbReference type="PANTHER" id="PTHR15123:SF5">
    <property type="entry name" value="SECRETED AND TRANSMEMBRANE PROTEIN 1"/>
    <property type="match status" value="1"/>
</dbReference>
<feature type="transmembrane region" description="Helical" evidence="1">
    <location>
        <begin position="246"/>
        <end position="275"/>
    </location>
</feature>
<dbReference type="InterPro" id="IPR013783">
    <property type="entry name" value="Ig-like_fold"/>
</dbReference>
<comment type="caution">
    <text evidence="3">The sequence shown here is derived from an EMBL/GenBank/DDBJ whole genome shotgun (WGS) entry which is preliminary data.</text>
</comment>
<dbReference type="Gene3D" id="2.60.40.10">
    <property type="entry name" value="Immunoglobulins"/>
    <property type="match status" value="1"/>
</dbReference>
<dbReference type="InterPro" id="IPR033231">
    <property type="entry name" value="SECTM1"/>
</dbReference>
<keyword evidence="1" id="KW-1133">Transmembrane helix</keyword>
<dbReference type="GO" id="GO:0016020">
    <property type="term" value="C:membrane"/>
    <property type="evidence" value="ECO:0007669"/>
    <property type="project" value="TreeGrafter"/>
</dbReference>
<dbReference type="EMBL" id="VBQZ03000036">
    <property type="protein sequence ID" value="MXQ87203.1"/>
    <property type="molecule type" value="Genomic_DNA"/>
</dbReference>
<gene>
    <name evidence="3" type="ORF">E5288_WYG007740</name>
</gene>
<dbReference type="SUPFAM" id="SSF48726">
    <property type="entry name" value="Immunoglobulin"/>
    <property type="match status" value="1"/>
</dbReference>
<dbReference type="Proteomes" id="UP000322234">
    <property type="component" value="Unassembled WGS sequence"/>
</dbReference>
<evidence type="ECO:0000313" key="4">
    <source>
        <dbReference type="Proteomes" id="UP000322234"/>
    </source>
</evidence>
<sequence>MRSLLEDTICPPTRPLDFSLLRPFCFPFTCQHMLPPRVQSDRMFWVLLLLATLRSAQSGISDNPKCTKGAVVVLRGKPATMSCSISNAFSHINISQRADPTAPWKLICSVKPPGNFCQDGWELWIWDGEAYLVTEEAQDTQAGQYKWSLMGRQLYTEITKLTVLGSVPKASKEDEEPLKTYPCPAGHADLSIHSPRSQDVLGPLVVGHLEECSEWKLQQQSQNSVHHPLLGVSPKPVRRTRDPLKLIHVLLAMLTSASTLLAPRIFWVLLLLAAFRSAQSGTWDNPNCTKGVVSVLRGKPATMSCSISNAFSHINISLKANHTAPWKLIFSVKPPGDFCQDGWQLRIWEGEAHLVIEEAQDIQAGQYKWSLQGRQRNVESTTLNVSADPHYLPLTPPTGPCITLRSLQTDSEDKSQNHVVFPILALVVLSILLICALAWQRRRGYPLSRLQQKSRYMQKSRYLGVLTHHEESQIGSMHGAPALPPAVSMVGLLGLLLFPLLQAAGEVWQSPRKTIALEGDSVNITCSTPGTLHGIYLKKTWPNNSDVIYYEDGSEPTVDPWFQGRIAYSGLQSNLTISLYHLQLADTGGYTCVAIMDDKIFGPGTLVMVTDQLPQAANTCQESWPIHFALPTALAVGFFLIGLGLGAVCVLIRTQIQKLCCAKDKSPVFVIYEDMSHSRCNTMSIPNQYQYRRGDGYFCMAAP</sequence>
<dbReference type="Pfam" id="PF07686">
    <property type="entry name" value="V-set"/>
    <property type="match status" value="1"/>
</dbReference>
<evidence type="ECO:0000259" key="2">
    <source>
        <dbReference type="PROSITE" id="PS50835"/>
    </source>
</evidence>
<dbReference type="GO" id="GO:0006955">
    <property type="term" value="P:immune response"/>
    <property type="evidence" value="ECO:0007669"/>
    <property type="project" value="InterPro"/>
</dbReference>
<dbReference type="PANTHER" id="PTHR15123">
    <property type="entry name" value="SECRETED AND TRANSMEMBRANE PROTEIN 1"/>
    <property type="match status" value="1"/>
</dbReference>
<keyword evidence="1" id="KW-0472">Membrane</keyword>
<evidence type="ECO:0000256" key="1">
    <source>
        <dbReference type="SAM" id="Phobius"/>
    </source>
</evidence>
<dbReference type="InterPro" id="IPR003599">
    <property type="entry name" value="Ig_sub"/>
</dbReference>
<feature type="transmembrane region" description="Helical" evidence="1">
    <location>
        <begin position="419"/>
        <end position="439"/>
    </location>
</feature>
<feature type="domain" description="Ig-like" evidence="2">
    <location>
        <begin position="499"/>
        <end position="594"/>
    </location>
</feature>
<dbReference type="InterPro" id="IPR007110">
    <property type="entry name" value="Ig-like_dom"/>
</dbReference>
<dbReference type="InterPro" id="IPR013106">
    <property type="entry name" value="Ig_V-set"/>
</dbReference>
<keyword evidence="4" id="KW-1185">Reference proteome</keyword>
<feature type="transmembrane region" description="Helical" evidence="1">
    <location>
        <begin position="628"/>
        <end position="652"/>
    </location>
</feature>
<name>A0A6B0RIM2_9CETA</name>
<evidence type="ECO:0000313" key="3">
    <source>
        <dbReference type="EMBL" id="MXQ87203.1"/>
    </source>
</evidence>
<proteinExistence type="predicted"/>
<organism evidence="3 4">
    <name type="scientific">Bos mutus</name>
    <name type="common">wild yak</name>
    <dbReference type="NCBI Taxonomy" id="72004"/>
    <lineage>
        <taxon>Eukaryota</taxon>
        <taxon>Metazoa</taxon>
        <taxon>Chordata</taxon>
        <taxon>Craniata</taxon>
        <taxon>Vertebrata</taxon>
        <taxon>Euteleostomi</taxon>
        <taxon>Mammalia</taxon>
        <taxon>Eutheria</taxon>
        <taxon>Laurasiatheria</taxon>
        <taxon>Artiodactyla</taxon>
        <taxon>Ruminantia</taxon>
        <taxon>Pecora</taxon>
        <taxon>Bovidae</taxon>
        <taxon>Bovinae</taxon>
        <taxon>Bos</taxon>
    </lineage>
</organism>